<sequence>MQRLAFQGNDESKNSLNQGNFLELLKVLASCNEEINNVILKNALDNLRLTSPDIQKDIINAVATETTKAIITDLGDDLFSILVDECRDISVKEQMRVAIRYVNGSGCVIERFIGLVYVHNTSAASLKKGIESLLSTYGLSIFSLRGQGCDGASNMRSEFNSLKSLILKNNSSAYYIYCFAHQLQLTLVAVAKKHSSIGSFFNTVTRLVHIIGGSYKCRDMLREKQLEKVFKGIAKDTCWSFHYGTLINLIHLFPSVIDVLEYIGENDSDDPQKAEAIDLLDIMNRFEFIFLSQVLQKRDQDIVSAMNLVKVSKCHLQVIRENGWEALLLEVLEFCDKYDIAVLDMEDVYVARGRSRRRSEEMTNLHHYRVELFYSMIDMHFQELNN</sequence>
<dbReference type="InterPro" id="IPR055298">
    <property type="entry name" value="AtLOH3-like"/>
</dbReference>
<evidence type="ECO:0000313" key="2">
    <source>
        <dbReference type="EMBL" id="KAJ9177215.1"/>
    </source>
</evidence>
<organism evidence="2 3">
    <name type="scientific">Hevea brasiliensis</name>
    <name type="common">Para rubber tree</name>
    <name type="synonym">Siphonia brasiliensis</name>
    <dbReference type="NCBI Taxonomy" id="3981"/>
    <lineage>
        <taxon>Eukaryota</taxon>
        <taxon>Viridiplantae</taxon>
        <taxon>Streptophyta</taxon>
        <taxon>Embryophyta</taxon>
        <taxon>Tracheophyta</taxon>
        <taxon>Spermatophyta</taxon>
        <taxon>Magnoliopsida</taxon>
        <taxon>eudicotyledons</taxon>
        <taxon>Gunneridae</taxon>
        <taxon>Pentapetalae</taxon>
        <taxon>rosids</taxon>
        <taxon>fabids</taxon>
        <taxon>Malpighiales</taxon>
        <taxon>Euphorbiaceae</taxon>
        <taxon>Crotonoideae</taxon>
        <taxon>Micrandreae</taxon>
        <taxon>Hevea</taxon>
    </lineage>
</organism>
<dbReference type="InterPro" id="IPR025398">
    <property type="entry name" value="DUF4371"/>
</dbReference>
<proteinExistence type="predicted"/>
<keyword evidence="3" id="KW-1185">Reference proteome</keyword>
<dbReference type="SUPFAM" id="SSF53098">
    <property type="entry name" value="Ribonuclease H-like"/>
    <property type="match status" value="1"/>
</dbReference>
<protein>
    <recommendedName>
        <fullName evidence="1">DUF4371 domain-containing protein</fullName>
    </recommendedName>
</protein>
<dbReference type="Proteomes" id="UP001174677">
    <property type="component" value="Chromosome 7"/>
</dbReference>
<gene>
    <name evidence="2" type="ORF">P3X46_012454</name>
</gene>
<dbReference type="Pfam" id="PF14291">
    <property type="entry name" value="DUF4371"/>
    <property type="match status" value="1"/>
</dbReference>
<accession>A0ABQ9MCY8</accession>
<evidence type="ECO:0000259" key="1">
    <source>
        <dbReference type="Pfam" id="PF14291"/>
    </source>
</evidence>
<name>A0ABQ9MCY8_HEVBR</name>
<comment type="caution">
    <text evidence="2">The sequence shown here is derived from an EMBL/GenBank/DDBJ whole genome shotgun (WGS) entry which is preliminary data.</text>
</comment>
<dbReference type="PANTHER" id="PTHR11697">
    <property type="entry name" value="GENERAL TRANSCRIPTION FACTOR 2-RELATED ZINC FINGER PROTEIN"/>
    <property type="match status" value="1"/>
</dbReference>
<reference evidence="2" key="1">
    <citation type="journal article" date="2023" name="Plant Biotechnol. J.">
        <title>Chromosome-level wild Hevea brasiliensis genome provides new tools for genomic-assisted breeding and valuable loci to elevate rubber yield.</title>
        <authorList>
            <person name="Cheng H."/>
            <person name="Song X."/>
            <person name="Hu Y."/>
            <person name="Wu T."/>
            <person name="Yang Q."/>
            <person name="An Z."/>
            <person name="Feng S."/>
            <person name="Deng Z."/>
            <person name="Wu W."/>
            <person name="Zeng X."/>
            <person name="Tu M."/>
            <person name="Wang X."/>
            <person name="Huang H."/>
        </authorList>
    </citation>
    <scope>NUCLEOTIDE SEQUENCE</scope>
    <source>
        <strain evidence="2">MT/VB/25A 57/8</strain>
    </source>
</reference>
<dbReference type="InterPro" id="IPR012337">
    <property type="entry name" value="RNaseH-like_sf"/>
</dbReference>
<feature type="domain" description="DUF4371" evidence="1">
    <location>
        <begin position="2"/>
        <end position="160"/>
    </location>
</feature>
<evidence type="ECO:0000313" key="3">
    <source>
        <dbReference type="Proteomes" id="UP001174677"/>
    </source>
</evidence>
<dbReference type="EMBL" id="JARPOI010000007">
    <property type="protein sequence ID" value="KAJ9177215.1"/>
    <property type="molecule type" value="Genomic_DNA"/>
</dbReference>
<dbReference type="PANTHER" id="PTHR11697:SF230">
    <property type="entry name" value="ZINC FINGER, MYM DOMAIN CONTAINING 1"/>
    <property type="match status" value="1"/>
</dbReference>